<proteinExistence type="inferred from homology"/>
<accession>A0A5A9W1U8</accession>
<evidence type="ECO:0000256" key="4">
    <source>
        <dbReference type="RuleBase" id="RU366026"/>
    </source>
</evidence>
<dbReference type="EC" id="2.5.1.17" evidence="4"/>
<reference evidence="6 7" key="1">
    <citation type="submission" date="2019-03" db="EMBL/GenBank/DDBJ databases">
        <title>Nitrincola sp. nov. isolated from an Indian soda lake.</title>
        <authorList>
            <person name="Joshi A."/>
            <person name="Thite S.V."/>
            <person name="Joseph N."/>
            <person name="Dhotre D."/>
            <person name="Moorthy M."/>
            <person name="Shouche Y.S."/>
        </authorList>
    </citation>
    <scope>NUCLEOTIDE SEQUENCE [LARGE SCALE GENOMIC DNA]</scope>
    <source>
        <strain evidence="6 7">MEB193</strain>
    </source>
</reference>
<evidence type="ECO:0000256" key="1">
    <source>
        <dbReference type="ARBA" id="ARBA00022679"/>
    </source>
</evidence>
<dbReference type="AlphaFoldDB" id="A0A5A9W1U8"/>
<dbReference type="Proteomes" id="UP000325302">
    <property type="component" value="Unassembled WGS sequence"/>
</dbReference>
<name>A0A5A9W1U8_9GAMM</name>
<keyword evidence="2 4" id="KW-0547">Nucleotide-binding</keyword>
<comment type="catalytic activity">
    <reaction evidence="4">
        <text>2 cob(II)yrinate a,c diamide + reduced [electron-transfer flavoprotein] + 2 ATP = 2 adenosylcob(III)yrinate a,c-diamide + 2 triphosphate + oxidized [electron-transfer flavoprotein] + 3 H(+)</text>
        <dbReference type="Rhea" id="RHEA:11528"/>
        <dbReference type="Rhea" id="RHEA-COMP:10685"/>
        <dbReference type="Rhea" id="RHEA-COMP:10686"/>
        <dbReference type="ChEBI" id="CHEBI:15378"/>
        <dbReference type="ChEBI" id="CHEBI:18036"/>
        <dbReference type="ChEBI" id="CHEBI:30616"/>
        <dbReference type="ChEBI" id="CHEBI:57692"/>
        <dbReference type="ChEBI" id="CHEBI:58307"/>
        <dbReference type="ChEBI" id="CHEBI:58503"/>
        <dbReference type="ChEBI" id="CHEBI:58537"/>
        <dbReference type="EC" id="2.5.1.17"/>
    </reaction>
</comment>
<dbReference type="EMBL" id="SMRS01000007">
    <property type="protein sequence ID" value="KAA0874078.1"/>
    <property type="molecule type" value="Genomic_DNA"/>
</dbReference>
<feature type="domain" description="Cobalamin adenosyltransferase-like" evidence="5">
    <location>
        <begin position="30"/>
        <end position="158"/>
    </location>
</feature>
<gene>
    <name evidence="6" type="ORF">E1H14_09875</name>
</gene>
<evidence type="ECO:0000313" key="7">
    <source>
        <dbReference type="Proteomes" id="UP000325302"/>
    </source>
</evidence>
<dbReference type="SUPFAM" id="SSF89028">
    <property type="entry name" value="Cobalamin adenosyltransferase-like"/>
    <property type="match status" value="1"/>
</dbReference>
<dbReference type="PANTHER" id="PTHR12213">
    <property type="entry name" value="CORRINOID ADENOSYLTRANSFERASE"/>
    <property type="match status" value="1"/>
</dbReference>
<dbReference type="OrthoDB" id="6118511at2"/>
<dbReference type="GO" id="GO:0005524">
    <property type="term" value="F:ATP binding"/>
    <property type="evidence" value="ECO:0007669"/>
    <property type="project" value="UniProtKB-UniRule"/>
</dbReference>
<dbReference type="InterPro" id="IPR016030">
    <property type="entry name" value="CblAdoTrfase-like"/>
</dbReference>
<comment type="catalytic activity">
    <reaction evidence="4">
        <text>2 cob(II)alamin + reduced [electron-transfer flavoprotein] + 2 ATP = 2 adenosylcob(III)alamin + 2 triphosphate + oxidized [electron-transfer flavoprotein] + 3 H(+)</text>
        <dbReference type="Rhea" id="RHEA:28671"/>
        <dbReference type="Rhea" id="RHEA-COMP:10685"/>
        <dbReference type="Rhea" id="RHEA-COMP:10686"/>
        <dbReference type="ChEBI" id="CHEBI:15378"/>
        <dbReference type="ChEBI" id="CHEBI:16304"/>
        <dbReference type="ChEBI" id="CHEBI:18036"/>
        <dbReference type="ChEBI" id="CHEBI:18408"/>
        <dbReference type="ChEBI" id="CHEBI:30616"/>
        <dbReference type="ChEBI" id="CHEBI:57692"/>
        <dbReference type="ChEBI" id="CHEBI:58307"/>
        <dbReference type="EC" id="2.5.1.17"/>
    </reaction>
</comment>
<comment type="similarity">
    <text evidence="4">Belongs to the Cob(I)alamin adenosyltransferase family.</text>
</comment>
<dbReference type="GO" id="GO:0008817">
    <property type="term" value="F:corrinoid adenosyltransferase activity"/>
    <property type="evidence" value="ECO:0007669"/>
    <property type="project" value="UniProtKB-UniRule"/>
</dbReference>
<comment type="pathway">
    <text evidence="4">Cofactor biosynthesis; adenosylcobalamin biosynthesis; adenosylcobalamin from cob(II)yrinate a,c-diamide: step 2/7.</text>
</comment>
<evidence type="ECO:0000313" key="6">
    <source>
        <dbReference type="EMBL" id="KAA0874078.1"/>
    </source>
</evidence>
<dbReference type="InterPro" id="IPR029499">
    <property type="entry name" value="PduO-typ"/>
</dbReference>
<keyword evidence="7" id="KW-1185">Reference proteome</keyword>
<dbReference type="InterPro" id="IPR036451">
    <property type="entry name" value="CblAdoTrfase-like_sf"/>
</dbReference>
<dbReference type="Pfam" id="PF01923">
    <property type="entry name" value="Cob_adeno_trans"/>
    <property type="match status" value="1"/>
</dbReference>
<dbReference type="RefSeq" id="WP_149391310.1">
    <property type="nucleotide sequence ID" value="NZ_SMRS01000007.1"/>
</dbReference>
<organism evidence="6 7">
    <name type="scientific">Nitrincola tapanii</name>
    <dbReference type="NCBI Taxonomy" id="1708751"/>
    <lineage>
        <taxon>Bacteria</taxon>
        <taxon>Pseudomonadati</taxon>
        <taxon>Pseudomonadota</taxon>
        <taxon>Gammaproteobacteria</taxon>
        <taxon>Oceanospirillales</taxon>
        <taxon>Oceanospirillaceae</taxon>
        <taxon>Nitrincola</taxon>
    </lineage>
</organism>
<evidence type="ECO:0000259" key="5">
    <source>
        <dbReference type="Pfam" id="PF01923"/>
    </source>
</evidence>
<comment type="caution">
    <text evidence="6">The sequence shown here is derived from an EMBL/GenBank/DDBJ whole genome shotgun (WGS) entry which is preliminary data.</text>
</comment>
<keyword evidence="1 4" id="KW-0808">Transferase</keyword>
<keyword evidence="3 4" id="KW-0067">ATP-binding</keyword>
<evidence type="ECO:0000256" key="2">
    <source>
        <dbReference type="ARBA" id="ARBA00022741"/>
    </source>
</evidence>
<keyword evidence="4" id="KW-0169">Cobalamin biosynthesis</keyword>
<sequence>MPIKNSKDWDELCYPFIHETSSLCDYELLTDELATCLGMALSALPQSMEDLVEDLARLQSLMFHANGSIRGRLALTEADLDWLKQRLLHFKHEVVERSRGFVLPRGTSPVVQLHQARSLCKKAIRALVRLDEEGKTIPELLPRFLNLSCNFCFVLTQVVNQRRGVEEPEFVSLSYGPHRPPI</sequence>
<evidence type="ECO:0000256" key="3">
    <source>
        <dbReference type="ARBA" id="ARBA00022840"/>
    </source>
</evidence>
<dbReference type="GO" id="GO:0009236">
    <property type="term" value="P:cobalamin biosynthetic process"/>
    <property type="evidence" value="ECO:0007669"/>
    <property type="project" value="UniProtKB-UniRule"/>
</dbReference>
<dbReference type="Gene3D" id="1.20.1200.10">
    <property type="entry name" value="Cobalamin adenosyltransferase-like"/>
    <property type="match status" value="1"/>
</dbReference>
<protein>
    <recommendedName>
        <fullName evidence="4">Corrinoid adenosyltransferase</fullName>
        <ecNumber evidence="4">2.5.1.17</ecNumber>
    </recommendedName>
    <alternativeName>
        <fullName evidence="4">Cob(II)alamin adenosyltransferase</fullName>
    </alternativeName>
    <alternativeName>
        <fullName evidence="4">Cob(II)yrinic acid a,c-diamide adenosyltransferase</fullName>
    </alternativeName>
    <alternativeName>
        <fullName evidence="4">Cobinamide/cobalamin adenosyltransferase</fullName>
    </alternativeName>
</protein>
<dbReference type="PANTHER" id="PTHR12213:SF0">
    <property type="entry name" value="CORRINOID ADENOSYLTRANSFERASE MMAB"/>
    <property type="match status" value="1"/>
</dbReference>